<feature type="domain" description="Protein kinase" evidence="7">
    <location>
        <begin position="1"/>
        <end position="107"/>
    </location>
</feature>
<dbReference type="InterPro" id="IPR001245">
    <property type="entry name" value="Ser-Thr/Tyr_kinase_cat_dom"/>
</dbReference>
<name>A0A6B9VAD3_ARAHY</name>
<dbReference type="Pfam" id="PF07714">
    <property type="entry name" value="PK_Tyr_Ser-Thr"/>
    <property type="match status" value="1"/>
</dbReference>
<dbReference type="SUPFAM" id="SSF56112">
    <property type="entry name" value="Protein kinase-like (PK-like)"/>
    <property type="match status" value="1"/>
</dbReference>
<dbReference type="GO" id="GO:0004672">
    <property type="term" value="F:protein kinase activity"/>
    <property type="evidence" value="ECO:0007669"/>
    <property type="project" value="InterPro"/>
</dbReference>
<dbReference type="InterPro" id="IPR000719">
    <property type="entry name" value="Prot_kinase_dom"/>
</dbReference>
<evidence type="ECO:0000259" key="7">
    <source>
        <dbReference type="PROSITE" id="PS50011"/>
    </source>
</evidence>
<keyword evidence="8" id="KW-0808">Transferase</keyword>
<dbReference type="AlphaFoldDB" id="A0A6B9VAD3"/>
<accession>A0A6B9VAD3</accession>
<keyword evidence="8" id="KW-0418">Kinase</keyword>
<keyword evidence="2" id="KW-0433">Leucine-rich repeat</keyword>
<evidence type="ECO:0000256" key="5">
    <source>
        <dbReference type="ARBA" id="ARBA00022989"/>
    </source>
</evidence>
<proteinExistence type="predicted"/>
<dbReference type="InterPro" id="IPR051809">
    <property type="entry name" value="Plant_receptor-like_S/T_kinase"/>
</dbReference>
<dbReference type="InterPro" id="IPR011009">
    <property type="entry name" value="Kinase-like_dom_sf"/>
</dbReference>
<keyword evidence="4" id="KW-0677">Repeat</keyword>
<keyword evidence="8" id="KW-0675">Receptor</keyword>
<keyword evidence="6" id="KW-0472">Membrane</keyword>
<dbReference type="Proteomes" id="UP000464620">
    <property type="component" value="Chromosome B09"/>
</dbReference>
<reference evidence="8 9" key="1">
    <citation type="submission" date="2020-01" db="EMBL/GenBank/DDBJ databases">
        <title>Genome sequence of Arachis hypogaea, cultivar Shitouqi.</title>
        <authorList>
            <person name="Zhuang W."/>
            <person name="Chen H."/>
            <person name="Varshney R."/>
            <person name="Wang D."/>
            <person name="Ming R."/>
        </authorList>
    </citation>
    <scope>NUCLEOTIDE SEQUENCE [LARGE SCALE GENOMIC DNA]</scope>
    <source>
        <tissue evidence="8">Young leaf</tissue>
    </source>
</reference>
<keyword evidence="3" id="KW-0812">Transmembrane</keyword>
<sequence length="107" mass="12506">MNLCKQLMGSMRVIYLERGVLVLCITEYSDGLKVAIKVLHLDLENTSKRFEVECNAMCNLRHRNLVKIISSYSNNLDFRSLVMEFMSNGSLDKWLFSDNYCLNFLQR</sequence>
<evidence type="ECO:0000256" key="2">
    <source>
        <dbReference type="ARBA" id="ARBA00022614"/>
    </source>
</evidence>
<evidence type="ECO:0000313" key="8">
    <source>
        <dbReference type="EMBL" id="QHN77208.1"/>
    </source>
</evidence>
<evidence type="ECO:0000313" key="9">
    <source>
        <dbReference type="Proteomes" id="UP000464620"/>
    </source>
</evidence>
<dbReference type="PANTHER" id="PTHR27008:SF585">
    <property type="entry name" value="PROTEIN KINASE DOMAIN-CONTAINING PROTEIN"/>
    <property type="match status" value="1"/>
</dbReference>
<evidence type="ECO:0000256" key="1">
    <source>
        <dbReference type="ARBA" id="ARBA00004370"/>
    </source>
</evidence>
<gene>
    <name evidence="8" type="ORF">DS421_19g650640</name>
</gene>
<dbReference type="Gene3D" id="1.10.510.10">
    <property type="entry name" value="Transferase(Phosphotransferase) domain 1"/>
    <property type="match status" value="1"/>
</dbReference>
<evidence type="ECO:0000256" key="4">
    <source>
        <dbReference type="ARBA" id="ARBA00022737"/>
    </source>
</evidence>
<keyword evidence="5" id="KW-1133">Transmembrane helix</keyword>
<protein>
    <submittedName>
        <fullName evidence="8">Receptor-like protein kinase</fullName>
    </submittedName>
</protein>
<comment type="subcellular location">
    <subcellularLocation>
        <location evidence="1">Membrane</location>
    </subcellularLocation>
</comment>
<evidence type="ECO:0000256" key="3">
    <source>
        <dbReference type="ARBA" id="ARBA00022692"/>
    </source>
</evidence>
<dbReference type="PANTHER" id="PTHR27008">
    <property type="entry name" value="OS04G0122200 PROTEIN"/>
    <property type="match status" value="1"/>
</dbReference>
<dbReference type="GO" id="GO:0005524">
    <property type="term" value="F:ATP binding"/>
    <property type="evidence" value="ECO:0007669"/>
    <property type="project" value="InterPro"/>
</dbReference>
<dbReference type="PROSITE" id="PS50011">
    <property type="entry name" value="PROTEIN_KINASE_DOM"/>
    <property type="match status" value="1"/>
</dbReference>
<evidence type="ECO:0000256" key="6">
    <source>
        <dbReference type="ARBA" id="ARBA00023136"/>
    </source>
</evidence>
<dbReference type="GO" id="GO:0016020">
    <property type="term" value="C:membrane"/>
    <property type="evidence" value="ECO:0007669"/>
    <property type="project" value="UniProtKB-SubCell"/>
</dbReference>
<dbReference type="EMBL" id="CP031001">
    <property type="protein sequence ID" value="QHN77208.1"/>
    <property type="molecule type" value="Genomic_DNA"/>
</dbReference>
<organism evidence="8 9">
    <name type="scientific">Arachis hypogaea</name>
    <name type="common">Peanut</name>
    <dbReference type="NCBI Taxonomy" id="3818"/>
    <lineage>
        <taxon>Eukaryota</taxon>
        <taxon>Viridiplantae</taxon>
        <taxon>Streptophyta</taxon>
        <taxon>Embryophyta</taxon>
        <taxon>Tracheophyta</taxon>
        <taxon>Spermatophyta</taxon>
        <taxon>Magnoliopsida</taxon>
        <taxon>eudicotyledons</taxon>
        <taxon>Gunneridae</taxon>
        <taxon>Pentapetalae</taxon>
        <taxon>rosids</taxon>
        <taxon>fabids</taxon>
        <taxon>Fabales</taxon>
        <taxon>Fabaceae</taxon>
        <taxon>Papilionoideae</taxon>
        <taxon>50 kb inversion clade</taxon>
        <taxon>dalbergioids sensu lato</taxon>
        <taxon>Dalbergieae</taxon>
        <taxon>Pterocarpus clade</taxon>
        <taxon>Arachis</taxon>
    </lineage>
</organism>